<accession>A0A1E4S2H8</accession>
<keyword evidence="4" id="KW-1185">Reference proteome</keyword>
<reference evidence="2 4" key="3">
    <citation type="journal article" date="2016" name="Proc. Natl. Acad. Sci. U.S.A.">
        <title>Comparative genomics of biotechnologically important yeasts.</title>
        <authorList>
            <person name="Riley R."/>
            <person name="Haridas S."/>
            <person name="Wolfe K.H."/>
            <person name="Lopes M.R."/>
            <person name="Hittinger C.T."/>
            <person name="Goeker M."/>
            <person name="Salamov A.A."/>
            <person name="Wisecaver J.H."/>
            <person name="Long T.M."/>
            <person name="Calvey C.H."/>
            <person name="Aerts A.L."/>
            <person name="Barry K.W."/>
            <person name="Choi C."/>
            <person name="Clum A."/>
            <person name="Coughlan A.Y."/>
            <person name="Deshpande S."/>
            <person name="Douglass A.P."/>
            <person name="Hanson S.J."/>
            <person name="Klenk H.-P."/>
            <person name="LaButti K.M."/>
            <person name="Lapidus A."/>
            <person name="Lindquist E.A."/>
            <person name="Lipzen A.M."/>
            <person name="Meier-Kolthoff J.P."/>
            <person name="Ohm R.A."/>
            <person name="Otillar R.P."/>
            <person name="Pangilinan J.L."/>
            <person name="Peng Y."/>
            <person name="Rokas A."/>
            <person name="Rosa C.A."/>
            <person name="Scheuner C."/>
            <person name="Sibirny A.A."/>
            <person name="Slot J.C."/>
            <person name="Stielow J.B."/>
            <person name="Sun H."/>
            <person name="Kurtzman C.P."/>
            <person name="Blackwell M."/>
            <person name="Grigoriev I.V."/>
            <person name="Jeffries T.W."/>
        </authorList>
    </citation>
    <scope>NUCLEOTIDE SEQUENCE [LARGE SCALE GENOMIC DNA]</scope>
    <source>
        <strain evidence="4">ATCC 18201 / CBS 1600 / BCRC 20928 / JCM 3617 / NBRC 0987 / NRRL Y-1542</strain>
        <strain evidence="2">NRRL Y-1542</strain>
    </source>
</reference>
<reference evidence="1" key="1">
    <citation type="submission" date="2014-12" db="EMBL/GenBank/DDBJ databases">
        <authorList>
            <person name="Jaenicke S."/>
        </authorList>
    </citation>
    <scope>NUCLEOTIDE SEQUENCE [LARGE SCALE GENOMIC DNA]</scope>
    <source>
        <strain evidence="1">CBS1600</strain>
    </source>
</reference>
<dbReference type="Proteomes" id="UP000094389">
    <property type="component" value="Unassembled WGS sequence"/>
</dbReference>
<reference evidence="3" key="2">
    <citation type="journal article" date="2015" name="J. Biotechnol.">
        <title>The structure of the Cyberlindnera jadinii genome and its relation to Candida utilis analyzed by the occurrence of single nucleotide polymorphisms.</title>
        <authorList>
            <person name="Rupp O."/>
            <person name="Brinkrolf K."/>
            <person name="Buerth C."/>
            <person name="Kunigo M."/>
            <person name="Schneider J."/>
            <person name="Jaenicke S."/>
            <person name="Goesmann A."/>
            <person name="Puehler A."/>
            <person name="Jaeger K.-E."/>
            <person name="Ernst J.F."/>
        </authorList>
    </citation>
    <scope>NUCLEOTIDE SEQUENCE [LARGE SCALE GENOMIC DNA]</scope>
    <source>
        <strain evidence="3">ATCC 18201 / CBS 1600 / BCRC 20928 / JCM 3617 / NBRC 0987 / NRRL Y-1542</strain>
    </source>
</reference>
<protein>
    <submittedName>
        <fullName evidence="1">Uncharacterized protein</fullName>
    </submittedName>
</protein>
<evidence type="ECO:0000313" key="3">
    <source>
        <dbReference type="Proteomes" id="UP000038830"/>
    </source>
</evidence>
<sequence>MESTHETLQQLLNYPNKATHQLQQIRRADIVIASQRKSLVKAQANVEALTSQYSKMLSAVRGKKGTVDIQHAAEMIDQELRVLETTQRIIHENKQL</sequence>
<name>A0A0H5C631_CYBJN</name>
<proteinExistence type="predicted"/>
<evidence type="ECO:0000313" key="4">
    <source>
        <dbReference type="Proteomes" id="UP000094389"/>
    </source>
</evidence>
<dbReference type="EMBL" id="CDQK01000004">
    <property type="protein sequence ID" value="CEP23496.1"/>
    <property type="molecule type" value="Genomic_DNA"/>
</dbReference>
<dbReference type="EMBL" id="KV453930">
    <property type="protein sequence ID" value="ODV73640.1"/>
    <property type="molecule type" value="Genomic_DNA"/>
</dbReference>
<organism evidence="1 3">
    <name type="scientific">Cyberlindnera jadinii (strain ATCC 18201 / CBS 1600 / BCRC 20928 / JCM 3617 / NBRC 0987 / NRRL Y-1542)</name>
    <name type="common">Torula yeast</name>
    <name type="synonym">Candida utilis</name>
    <dbReference type="NCBI Taxonomy" id="983966"/>
    <lineage>
        <taxon>Eukaryota</taxon>
        <taxon>Fungi</taxon>
        <taxon>Dikarya</taxon>
        <taxon>Ascomycota</taxon>
        <taxon>Saccharomycotina</taxon>
        <taxon>Saccharomycetes</taxon>
        <taxon>Phaffomycetales</taxon>
        <taxon>Phaffomycetaceae</taxon>
        <taxon>Cyberlindnera</taxon>
    </lineage>
</organism>
<dbReference type="AlphaFoldDB" id="A0A0H5C631"/>
<accession>A0A0H5C631</accession>
<evidence type="ECO:0000313" key="2">
    <source>
        <dbReference type="EMBL" id="ODV73640.1"/>
    </source>
</evidence>
<gene>
    <name evidence="1" type="ORF">BN1211_4090</name>
    <name evidence="2" type="ORF">CYBJADRAFT_87481</name>
</gene>
<evidence type="ECO:0000313" key="1">
    <source>
        <dbReference type="EMBL" id="CEP23496.1"/>
    </source>
</evidence>
<dbReference type="OrthoDB" id="20018at2759"/>
<dbReference type="Proteomes" id="UP000038830">
    <property type="component" value="Unassembled WGS sequence"/>
</dbReference>